<protein>
    <recommendedName>
        <fullName evidence="3">DUF309 domain-containing protein</fullName>
    </recommendedName>
</protein>
<dbReference type="EMBL" id="LS992241">
    <property type="protein sequence ID" value="SYX84485.1"/>
    <property type="molecule type" value="Genomic_DNA"/>
</dbReference>
<dbReference type="Gene3D" id="1.10.3450.10">
    <property type="entry name" value="TTHA0068-like"/>
    <property type="match status" value="1"/>
</dbReference>
<dbReference type="Pfam" id="PF03745">
    <property type="entry name" value="DUF309"/>
    <property type="match status" value="1"/>
</dbReference>
<name>A0A383RBJ4_PAEAL</name>
<evidence type="ECO:0000313" key="2">
    <source>
        <dbReference type="Proteomes" id="UP000304148"/>
    </source>
</evidence>
<sequence length="186" mass="21588">MRYPEAYIEYLAHFHGPRDWFECHEIMEEYWKEEPSAERKRQWLALVQIAVGLYHERRGNVAGTIKMLSSALGHAEAIDWGALGINGETLKHELKQRVALLTDENKMTNAASTYSEWNFPIEDQYLLELCIQSCTDKGWTWCMNGSQSIAAVRDKHLLRDRKDVIEARQQAFKARTTNRKSTRSGK</sequence>
<evidence type="ECO:0000313" key="1">
    <source>
        <dbReference type="EMBL" id="SYX84485.1"/>
    </source>
</evidence>
<gene>
    <name evidence="1" type="ORF">PBLR_12907</name>
</gene>
<accession>A0A383RBJ4</accession>
<dbReference type="PANTHER" id="PTHR34796">
    <property type="entry name" value="EXPRESSED PROTEIN"/>
    <property type="match status" value="1"/>
</dbReference>
<dbReference type="AlphaFoldDB" id="A0A383RBJ4"/>
<organism evidence="1 2">
    <name type="scientific">Paenibacillus alvei</name>
    <name type="common">Bacillus alvei</name>
    <dbReference type="NCBI Taxonomy" id="44250"/>
    <lineage>
        <taxon>Bacteria</taxon>
        <taxon>Bacillati</taxon>
        <taxon>Bacillota</taxon>
        <taxon>Bacilli</taxon>
        <taxon>Bacillales</taxon>
        <taxon>Paenibacillaceae</taxon>
        <taxon>Paenibacillus</taxon>
    </lineage>
</organism>
<dbReference type="SUPFAM" id="SSF140663">
    <property type="entry name" value="TTHA0068-like"/>
    <property type="match status" value="1"/>
</dbReference>
<dbReference type="Proteomes" id="UP000304148">
    <property type="component" value="Chromosome"/>
</dbReference>
<dbReference type="InterPro" id="IPR005500">
    <property type="entry name" value="DUF309"/>
</dbReference>
<dbReference type="InterPro" id="IPR023203">
    <property type="entry name" value="TTHA0068_sf"/>
</dbReference>
<dbReference type="PANTHER" id="PTHR34796:SF1">
    <property type="entry name" value="EXPRESSED PROTEIN"/>
    <property type="match status" value="1"/>
</dbReference>
<evidence type="ECO:0008006" key="3">
    <source>
        <dbReference type="Google" id="ProtNLM"/>
    </source>
</evidence>
<proteinExistence type="predicted"/>
<dbReference type="RefSeq" id="WP_138186399.1">
    <property type="nucleotide sequence ID" value="NZ_LS992241.1"/>
</dbReference>
<reference evidence="2" key="1">
    <citation type="submission" date="2018-08" db="EMBL/GenBank/DDBJ databases">
        <authorList>
            <person name="Chevrot R."/>
        </authorList>
    </citation>
    <scope>NUCLEOTIDE SEQUENCE [LARGE SCALE GENOMIC DNA]</scope>
</reference>